<dbReference type="InterPro" id="IPR035973">
    <property type="entry name" value="Cyt_c_oxidase_su3-like_sf"/>
</dbReference>
<dbReference type="GO" id="GO:0019646">
    <property type="term" value="P:aerobic electron transport chain"/>
    <property type="evidence" value="ECO:0007669"/>
    <property type="project" value="InterPro"/>
</dbReference>
<feature type="domain" description="Heme-copper oxidase subunit III family profile" evidence="8">
    <location>
        <begin position="1"/>
        <end position="230"/>
    </location>
</feature>
<evidence type="ECO:0000313" key="9">
    <source>
        <dbReference type="EMBL" id="GFE78377.1"/>
    </source>
</evidence>
<reference evidence="10" key="1">
    <citation type="submission" date="2020-01" db="EMBL/GenBank/DDBJ databases">
        <title>'Steroidobacter agaridevorans' sp. nov., agar-degrading bacteria isolated from rhizosphere soils.</title>
        <authorList>
            <person name="Ikenaga M."/>
            <person name="Kataoka M."/>
            <person name="Murouchi A."/>
            <person name="Katsuragi S."/>
            <person name="Sakai M."/>
        </authorList>
    </citation>
    <scope>NUCLEOTIDE SEQUENCE [LARGE SCALE GENOMIC DNA]</scope>
    <source>
        <strain evidence="10">YU21-B</strain>
    </source>
</reference>
<feature type="transmembrane region" description="Helical" evidence="7">
    <location>
        <begin position="211"/>
        <end position="229"/>
    </location>
</feature>
<organism evidence="9 10">
    <name type="scientific">Steroidobacter agaridevorans</name>
    <dbReference type="NCBI Taxonomy" id="2695856"/>
    <lineage>
        <taxon>Bacteria</taxon>
        <taxon>Pseudomonadati</taxon>
        <taxon>Pseudomonadota</taxon>
        <taxon>Gammaproteobacteria</taxon>
        <taxon>Steroidobacterales</taxon>
        <taxon>Steroidobacteraceae</taxon>
        <taxon>Steroidobacter</taxon>
    </lineage>
</organism>
<dbReference type="EMBL" id="BLJN01000001">
    <property type="protein sequence ID" value="GFE78377.1"/>
    <property type="molecule type" value="Genomic_DNA"/>
</dbReference>
<dbReference type="InterPro" id="IPR024791">
    <property type="entry name" value="Cyt_c/ubiquinol_Oxase_su3"/>
</dbReference>
<dbReference type="Pfam" id="PF00510">
    <property type="entry name" value="COX3"/>
    <property type="match status" value="1"/>
</dbReference>
<dbReference type="InterPro" id="IPR000298">
    <property type="entry name" value="Cyt_c_oxidase-like_su3"/>
</dbReference>
<feature type="transmembrane region" description="Helical" evidence="7">
    <location>
        <begin position="96"/>
        <end position="118"/>
    </location>
</feature>
<dbReference type="RefSeq" id="WP_161810292.1">
    <property type="nucleotide sequence ID" value="NZ_BLJN01000001.1"/>
</dbReference>
<evidence type="ECO:0000313" key="10">
    <source>
        <dbReference type="Proteomes" id="UP000445000"/>
    </source>
</evidence>
<dbReference type="PROSITE" id="PS50253">
    <property type="entry name" value="COX3"/>
    <property type="match status" value="1"/>
</dbReference>
<dbReference type="PANTHER" id="PTHR11403:SF10">
    <property type="entry name" value="CYTOCHROME C OXIDASE"/>
    <property type="match status" value="1"/>
</dbReference>
<comment type="subcellular location">
    <subcellularLocation>
        <location evidence="6">Cell membrane</location>
        <topology evidence="6">Multi-pass membrane protein</topology>
    </subcellularLocation>
    <subcellularLocation>
        <location evidence="1">Membrane</location>
        <topology evidence="1">Multi-pass membrane protein</topology>
    </subcellularLocation>
</comment>
<accession>A0A829Y598</accession>
<evidence type="ECO:0000256" key="4">
    <source>
        <dbReference type="ARBA" id="ARBA00022989"/>
    </source>
</evidence>
<gene>
    <name evidence="9" type="primary">coxO</name>
    <name evidence="9" type="ORF">GCM10011487_03770</name>
</gene>
<keyword evidence="4 7" id="KW-1133">Transmembrane helix</keyword>
<keyword evidence="3 6" id="KW-0812">Transmembrane</keyword>
<dbReference type="GO" id="GO:0005886">
    <property type="term" value="C:plasma membrane"/>
    <property type="evidence" value="ECO:0007669"/>
    <property type="project" value="UniProtKB-SubCell"/>
</dbReference>
<dbReference type="PANTHER" id="PTHR11403">
    <property type="entry name" value="CYTOCHROME C OXIDASE SUBUNIT III"/>
    <property type="match status" value="1"/>
</dbReference>
<dbReference type="Proteomes" id="UP000445000">
    <property type="component" value="Unassembled WGS sequence"/>
</dbReference>
<feature type="transmembrane region" description="Helical" evidence="7">
    <location>
        <begin position="130"/>
        <end position="147"/>
    </location>
</feature>
<dbReference type="GO" id="GO:0004129">
    <property type="term" value="F:cytochrome-c oxidase activity"/>
    <property type="evidence" value="ECO:0007669"/>
    <property type="project" value="InterPro"/>
</dbReference>
<evidence type="ECO:0000256" key="5">
    <source>
        <dbReference type="ARBA" id="ARBA00023136"/>
    </source>
</evidence>
<evidence type="ECO:0000256" key="6">
    <source>
        <dbReference type="RuleBase" id="RU003376"/>
    </source>
</evidence>
<keyword evidence="10" id="KW-1185">Reference proteome</keyword>
<comment type="caution">
    <text evidence="9">The sequence shown here is derived from an EMBL/GenBank/DDBJ whole genome shotgun (WGS) entry which is preliminary data.</text>
</comment>
<comment type="similarity">
    <text evidence="2 6">Belongs to the cytochrome c oxidase subunit 3 family.</text>
</comment>
<evidence type="ECO:0000256" key="1">
    <source>
        <dbReference type="ARBA" id="ARBA00004141"/>
    </source>
</evidence>
<evidence type="ECO:0000259" key="8">
    <source>
        <dbReference type="PROSITE" id="PS50253"/>
    </source>
</evidence>
<dbReference type="InterPro" id="IPR013833">
    <property type="entry name" value="Cyt_c_oxidase_su3_a-hlx"/>
</dbReference>
<evidence type="ECO:0000256" key="3">
    <source>
        <dbReference type="ARBA" id="ARBA00022692"/>
    </source>
</evidence>
<evidence type="ECO:0000256" key="7">
    <source>
        <dbReference type="SAM" id="Phobius"/>
    </source>
</evidence>
<feature type="transmembrane region" description="Helical" evidence="7">
    <location>
        <begin position="6"/>
        <end position="24"/>
    </location>
</feature>
<name>A0A829Y598_9GAMM</name>
<protein>
    <submittedName>
        <fullName evidence="9">Cytochrome-c oxidase</fullName>
    </submittedName>
</protein>
<proteinExistence type="inferred from homology"/>
<dbReference type="Gene3D" id="1.20.120.80">
    <property type="entry name" value="Cytochrome c oxidase, subunit III, four-helix bundle"/>
    <property type="match status" value="1"/>
</dbReference>
<feature type="transmembrane region" description="Helical" evidence="7">
    <location>
        <begin position="167"/>
        <end position="190"/>
    </location>
</feature>
<evidence type="ECO:0000256" key="2">
    <source>
        <dbReference type="ARBA" id="ARBA00010581"/>
    </source>
</evidence>
<dbReference type="AlphaFoldDB" id="A0A829Y598"/>
<dbReference type="SUPFAM" id="SSF81452">
    <property type="entry name" value="Cytochrome c oxidase subunit III-like"/>
    <property type="match status" value="1"/>
</dbReference>
<feature type="transmembrane region" description="Helical" evidence="7">
    <location>
        <begin position="49"/>
        <end position="71"/>
    </location>
</feature>
<keyword evidence="5 7" id="KW-0472">Membrane</keyword>
<sequence length="230" mass="25564">MSLTVAYGALATGIVVWFILVMKLRSKPWEATAAAAPQGTGFSVSAKRIGLWIFLAVVTSLFCLFLSAYYMRMGQHAGHGSPMAAGDWKAIRDPTILWFNTVLLILGSVTMQSARASVAKSQVDQTRVRLFAAGLLTLAFLVGQWLAWSEIRYSEFFTPLNPAVAFFYVLTFVHALHLLGGLVVWARTFARSLRKDVELIDVRLSVELTSVYWHYLLLVWLGLFAVLLST</sequence>